<dbReference type="Proteomes" id="UP000036756">
    <property type="component" value="Unassembled WGS sequence"/>
</dbReference>
<dbReference type="PROSITE" id="PS00856">
    <property type="entry name" value="GUANYLATE_KINASE_1"/>
    <property type="match status" value="1"/>
</dbReference>
<dbReference type="InterPro" id="IPR008145">
    <property type="entry name" value="GK/Ca_channel_bsu"/>
</dbReference>
<name>A0A0J8DFC0_CLOCY</name>
<dbReference type="InterPro" id="IPR027417">
    <property type="entry name" value="P-loop_NTPase"/>
</dbReference>
<dbReference type="GO" id="GO:0016301">
    <property type="term" value="F:kinase activity"/>
    <property type="evidence" value="ECO:0007669"/>
    <property type="project" value="UniProtKB-KW"/>
</dbReference>
<proteinExistence type="predicted"/>
<dbReference type="PROSITE" id="PS50052">
    <property type="entry name" value="GUANYLATE_KINASE_2"/>
    <property type="match status" value="1"/>
</dbReference>
<keyword evidence="2" id="KW-0808">Transferase</keyword>
<accession>A0A0J8DFC0</accession>
<dbReference type="PATRIC" id="fig|1121307.3.peg.2126"/>
<reference evidence="2 3" key="1">
    <citation type="submission" date="2015-06" db="EMBL/GenBank/DDBJ databases">
        <title>Draft genome sequence of the purine-degrading Clostridium cylindrosporum HC-1 (DSM 605).</title>
        <authorList>
            <person name="Poehlein A."/>
            <person name="Schiel-Bengelsdorf B."/>
            <person name="Bengelsdorf F."/>
            <person name="Daniel R."/>
            <person name="Duerre P."/>
        </authorList>
    </citation>
    <scope>NUCLEOTIDE SEQUENCE [LARGE SCALE GENOMIC DNA]</scope>
    <source>
        <strain evidence="2 3">DSM 605</strain>
    </source>
</reference>
<dbReference type="STRING" id="1121307.CLCY_5c01880"/>
<dbReference type="OrthoDB" id="1033810at2"/>
<dbReference type="InterPro" id="IPR020590">
    <property type="entry name" value="Guanylate_kinase_CS"/>
</dbReference>
<evidence type="ECO:0000259" key="1">
    <source>
        <dbReference type="PROSITE" id="PS50052"/>
    </source>
</evidence>
<evidence type="ECO:0000313" key="2">
    <source>
        <dbReference type="EMBL" id="KMT22949.1"/>
    </source>
</evidence>
<dbReference type="InterPro" id="IPR008144">
    <property type="entry name" value="Guanylate_kin-like_dom"/>
</dbReference>
<gene>
    <name evidence="2" type="ORF">CLCY_5c01880</name>
</gene>
<comment type="caution">
    <text evidence="2">The sequence shown here is derived from an EMBL/GenBank/DDBJ whole genome shotgun (WGS) entry which is preliminary data.</text>
</comment>
<protein>
    <submittedName>
        <fullName evidence="2">Guanylate kinase</fullName>
    </submittedName>
</protein>
<dbReference type="Pfam" id="PF00625">
    <property type="entry name" value="Guanylate_kin"/>
    <property type="match status" value="1"/>
</dbReference>
<dbReference type="EMBL" id="LFVU01000004">
    <property type="protein sequence ID" value="KMT22949.1"/>
    <property type="molecule type" value="Genomic_DNA"/>
</dbReference>
<dbReference type="RefSeq" id="WP_048569672.1">
    <property type="nucleotide sequence ID" value="NZ_LFVU01000004.1"/>
</dbReference>
<dbReference type="Gene3D" id="3.40.50.300">
    <property type="entry name" value="P-loop containing nucleotide triphosphate hydrolases"/>
    <property type="match status" value="1"/>
</dbReference>
<sequence length="194" mass="22577">MGKIFCLMGKSSSGKDTIFREIKEDKNLGLLPIIGYTTRPKRTDETNGVEYYFIDNNTLSGYRECGKLIEERVYNTVSGDWHYCTLDDGQIDLSKNYILITTLESYNSLKAYFGEEYVVPFYIKVDDGIRLERALIREMKQENPNYDELCRRFLADSVDFSEENLSKLGIKKSYSNYDLDKCIDKIKKEILNLI</sequence>
<organism evidence="2 3">
    <name type="scientific">Clostridium cylindrosporum DSM 605</name>
    <dbReference type="NCBI Taxonomy" id="1121307"/>
    <lineage>
        <taxon>Bacteria</taxon>
        <taxon>Bacillati</taxon>
        <taxon>Bacillota</taxon>
        <taxon>Clostridia</taxon>
        <taxon>Eubacteriales</taxon>
        <taxon>Clostridiaceae</taxon>
        <taxon>Clostridium</taxon>
    </lineage>
</organism>
<dbReference type="SUPFAM" id="SSF52540">
    <property type="entry name" value="P-loop containing nucleoside triphosphate hydrolases"/>
    <property type="match status" value="1"/>
</dbReference>
<dbReference type="AlphaFoldDB" id="A0A0J8DFC0"/>
<evidence type="ECO:0000313" key="3">
    <source>
        <dbReference type="Proteomes" id="UP000036756"/>
    </source>
</evidence>
<keyword evidence="3" id="KW-1185">Reference proteome</keyword>
<keyword evidence="2" id="KW-0418">Kinase</keyword>
<feature type="domain" description="Guanylate kinase-like" evidence="1">
    <location>
        <begin position="2"/>
        <end position="191"/>
    </location>
</feature>